<comment type="caution">
    <text evidence="1">The sequence shown here is derived from an EMBL/GenBank/DDBJ whole genome shotgun (WGS) entry which is preliminary data.</text>
</comment>
<protein>
    <submittedName>
        <fullName evidence="1">7799_t:CDS:1</fullName>
    </submittedName>
</protein>
<accession>A0A9W4X534</accession>
<sequence>MILSANDINYFTNKNVKQEYISEEEISKQINDLKQVYDSKHGNFQSYDLLFESLKAMFADCEDDYILCCLEQAEDDKLINVENQLMKGNYPKIKIPVVPHDPPATVKIGKTFMNVIQISRYNLGSFLSRNQRISCKIIEE</sequence>
<feature type="non-terminal residue" evidence="1">
    <location>
        <position position="140"/>
    </location>
</feature>
<organism evidence="1 2">
    <name type="scientific">Funneliformis geosporum</name>
    <dbReference type="NCBI Taxonomy" id="1117311"/>
    <lineage>
        <taxon>Eukaryota</taxon>
        <taxon>Fungi</taxon>
        <taxon>Fungi incertae sedis</taxon>
        <taxon>Mucoromycota</taxon>
        <taxon>Glomeromycotina</taxon>
        <taxon>Glomeromycetes</taxon>
        <taxon>Glomerales</taxon>
        <taxon>Glomeraceae</taxon>
        <taxon>Funneliformis</taxon>
    </lineage>
</organism>
<dbReference type="Proteomes" id="UP001153678">
    <property type="component" value="Unassembled WGS sequence"/>
</dbReference>
<dbReference type="AlphaFoldDB" id="A0A9W4X534"/>
<keyword evidence="2" id="KW-1185">Reference proteome</keyword>
<dbReference type="OrthoDB" id="2311347at2759"/>
<gene>
    <name evidence="1" type="ORF">FWILDA_LOCUS12952</name>
</gene>
<evidence type="ECO:0000313" key="1">
    <source>
        <dbReference type="EMBL" id="CAI2187192.1"/>
    </source>
</evidence>
<evidence type="ECO:0000313" key="2">
    <source>
        <dbReference type="Proteomes" id="UP001153678"/>
    </source>
</evidence>
<proteinExistence type="predicted"/>
<reference evidence="1" key="1">
    <citation type="submission" date="2022-08" db="EMBL/GenBank/DDBJ databases">
        <authorList>
            <person name="Kallberg Y."/>
            <person name="Tangrot J."/>
            <person name="Rosling A."/>
        </authorList>
    </citation>
    <scope>NUCLEOTIDE SEQUENCE</scope>
    <source>
        <strain evidence="1">Wild A</strain>
    </source>
</reference>
<name>A0A9W4X534_9GLOM</name>
<dbReference type="EMBL" id="CAMKVN010004502">
    <property type="protein sequence ID" value="CAI2187192.1"/>
    <property type="molecule type" value="Genomic_DNA"/>
</dbReference>